<protein>
    <submittedName>
        <fullName evidence="1">Uncharacterized protein</fullName>
    </submittedName>
</protein>
<keyword evidence="2" id="KW-1185">Reference proteome</keyword>
<accession>A0A975J2Y3</accession>
<dbReference type="EMBL" id="CP073100">
    <property type="protein sequence ID" value="QUE53077.1"/>
    <property type="molecule type" value="Genomic_DNA"/>
</dbReference>
<evidence type="ECO:0000313" key="1">
    <source>
        <dbReference type="EMBL" id="QUE53077.1"/>
    </source>
</evidence>
<proteinExistence type="predicted"/>
<organism evidence="1 2">
    <name type="scientific">Luteolibacter ambystomatis</name>
    <dbReference type="NCBI Taxonomy" id="2824561"/>
    <lineage>
        <taxon>Bacteria</taxon>
        <taxon>Pseudomonadati</taxon>
        <taxon>Verrucomicrobiota</taxon>
        <taxon>Verrucomicrobiia</taxon>
        <taxon>Verrucomicrobiales</taxon>
        <taxon>Verrucomicrobiaceae</taxon>
        <taxon>Luteolibacter</taxon>
    </lineage>
</organism>
<dbReference type="RefSeq" id="WP_211634421.1">
    <property type="nucleotide sequence ID" value="NZ_CP073100.1"/>
</dbReference>
<name>A0A975J2Y3_9BACT</name>
<dbReference type="KEGG" id="lamb:KBB96_09315"/>
<sequence>MYGWYHALSHEGGEQVGLILVQGSMPRPREFPKDRDVWKIFSTDVCLMPFAGTELQRLIKQGNSHVDLPVLTASNDFHLPEKWVEHEPDDEELAALREDDIKVWAMASIRARCWNHLVRREPGWLILPKSPLAFREITDMDETEQDTYLAGCLSKLDPDEREGVRAFVRSVRTPPANRERLERILREST</sequence>
<reference evidence="1" key="1">
    <citation type="submission" date="2021-04" db="EMBL/GenBank/DDBJ databases">
        <title>Luteolibacter sp. 32A isolated from the skin of an Anderson's salamander (Ambystoma andersonii).</title>
        <authorList>
            <person name="Spergser J."/>
            <person name="Busse H.-J."/>
        </authorList>
    </citation>
    <scope>NUCLEOTIDE SEQUENCE</scope>
    <source>
        <strain evidence="1">32A</strain>
    </source>
</reference>
<dbReference type="Proteomes" id="UP000676169">
    <property type="component" value="Chromosome"/>
</dbReference>
<gene>
    <name evidence="1" type="ORF">KBB96_09315</name>
</gene>
<dbReference type="AlphaFoldDB" id="A0A975J2Y3"/>
<evidence type="ECO:0000313" key="2">
    <source>
        <dbReference type="Proteomes" id="UP000676169"/>
    </source>
</evidence>